<reference evidence="2 3" key="1">
    <citation type="submission" date="2018-06" db="EMBL/GenBank/DDBJ databases">
        <authorList>
            <consortium name="Pathogen Informatics"/>
            <person name="Doyle S."/>
        </authorList>
    </citation>
    <scope>NUCLEOTIDE SEQUENCE [LARGE SCALE GENOMIC DNA]</scope>
    <source>
        <strain evidence="2 3">NCTC11190</strain>
    </source>
</reference>
<feature type="signal peptide" evidence="1">
    <location>
        <begin position="1"/>
        <end position="24"/>
    </location>
</feature>
<keyword evidence="1" id="KW-0732">Signal</keyword>
<organism evidence="2 3">
    <name type="scientific">Rikenella microfusus</name>
    <dbReference type="NCBI Taxonomy" id="28139"/>
    <lineage>
        <taxon>Bacteria</taxon>
        <taxon>Pseudomonadati</taxon>
        <taxon>Bacteroidota</taxon>
        <taxon>Bacteroidia</taxon>
        <taxon>Bacteroidales</taxon>
        <taxon>Rikenellaceae</taxon>
        <taxon>Rikenella</taxon>
    </lineage>
</organism>
<name>A0A379MRM4_9BACT</name>
<proteinExistence type="predicted"/>
<accession>A0A379MRM4</accession>
<evidence type="ECO:0008006" key="4">
    <source>
        <dbReference type="Google" id="ProtNLM"/>
    </source>
</evidence>
<dbReference type="AlphaFoldDB" id="A0A379MRM4"/>
<feature type="chain" id="PRO_5016690489" description="Lipoprotein" evidence="1">
    <location>
        <begin position="25"/>
        <end position="230"/>
    </location>
</feature>
<protein>
    <recommendedName>
        <fullName evidence="4">Lipoprotein</fullName>
    </recommendedName>
</protein>
<evidence type="ECO:0000256" key="1">
    <source>
        <dbReference type="SAM" id="SignalP"/>
    </source>
</evidence>
<evidence type="ECO:0000313" key="2">
    <source>
        <dbReference type="EMBL" id="SUE33272.1"/>
    </source>
</evidence>
<keyword evidence="3" id="KW-1185">Reference proteome</keyword>
<gene>
    <name evidence="2" type="ORF">NCTC11190_00476</name>
</gene>
<sequence length="230" mass="25033">MRSIRTVLLRLCLSVGVLCFCACGKTDMQPAGNVWLQAATELAEEMQEMAADERAAELFVSDSGLLAYIRGIGTAGYDRLREATVVEIPRAELTAGFLSAAFASSAEPDTAELRRLTELMKSRINPAVVVSALNGQEGSDHLAACSILTGSRTYIQPQDWRDDLLVVLEYGSEYAVAIAFWQSGEKTVTGQASFIRAGRTEALLRSVEKFCGHAVPVRKLTGRELKKRSI</sequence>
<dbReference type="STRING" id="880526.GCA_000427365_00969"/>
<dbReference type="Proteomes" id="UP000255233">
    <property type="component" value="Unassembled WGS sequence"/>
</dbReference>
<evidence type="ECO:0000313" key="3">
    <source>
        <dbReference type="Proteomes" id="UP000255233"/>
    </source>
</evidence>
<dbReference type="EMBL" id="UGVL01000001">
    <property type="protein sequence ID" value="SUE33272.1"/>
    <property type="molecule type" value="Genomic_DNA"/>
</dbReference>